<dbReference type="EMBL" id="WHYR01000011">
    <property type="protein sequence ID" value="MQL51720.1"/>
    <property type="molecule type" value="Genomic_DNA"/>
</dbReference>
<evidence type="ECO:0000256" key="2">
    <source>
        <dbReference type="ARBA" id="ARBA00023239"/>
    </source>
</evidence>
<dbReference type="Pfam" id="PF00596">
    <property type="entry name" value="Aldolase_II"/>
    <property type="match status" value="1"/>
</dbReference>
<dbReference type="Proteomes" id="UP000441717">
    <property type="component" value="Unassembled WGS sequence"/>
</dbReference>
<accession>A0A6N7IP45</accession>
<dbReference type="RefSeq" id="WP_152945656.1">
    <property type="nucleotide sequence ID" value="NZ_WHYR01000011.1"/>
</dbReference>
<proteinExistence type="predicted"/>
<keyword evidence="5" id="KW-1185">Reference proteome</keyword>
<dbReference type="GO" id="GO:0016832">
    <property type="term" value="F:aldehyde-lyase activity"/>
    <property type="evidence" value="ECO:0007669"/>
    <property type="project" value="TreeGrafter"/>
</dbReference>
<dbReference type="InterPro" id="IPR050197">
    <property type="entry name" value="Aldolase_class_II_sugar_metab"/>
</dbReference>
<dbReference type="OrthoDB" id="9786287at2"/>
<name>A0A6N7IP45_9FIRM</name>
<dbReference type="GO" id="GO:0046872">
    <property type="term" value="F:metal ion binding"/>
    <property type="evidence" value="ECO:0007669"/>
    <property type="project" value="UniProtKB-KW"/>
</dbReference>
<sequence>MSVATEKYKEQVYKMGLRMGTSGLVTGTWGNISARVPRENLVVISPSGIPYATLQPRDMVVLDMEGRVVEGERKPSTEYRLHLGIYNARPDVQAIMHTHSVFASALAVARKPIPPILEDLAQMVGNGVAVARYARAGTEELARAAVEALENRGAVLLANHGVVGVGRNLEEAFMVCQVVEKSAKVYVWADLVGQPAVLPLEEVEVLRDCYLNSYSQVCMRNCPGVFPRPGNSH</sequence>
<keyword evidence="2" id="KW-0456">Lyase</keyword>
<evidence type="ECO:0000313" key="5">
    <source>
        <dbReference type="Proteomes" id="UP000441717"/>
    </source>
</evidence>
<dbReference type="SUPFAM" id="SSF53639">
    <property type="entry name" value="AraD/HMP-PK domain-like"/>
    <property type="match status" value="1"/>
</dbReference>
<dbReference type="Gene3D" id="3.40.225.10">
    <property type="entry name" value="Class II aldolase/adducin N-terminal domain"/>
    <property type="match status" value="1"/>
</dbReference>
<gene>
    <name evidence="4" type="ORF">GFC01_05480</name>
</gene>
<reference evidence="4 5" key="1">
    <citation type="submission" date="2019-10" db="EMBL/GenBank/DDBJ databases">
        <title>Comparative genomics of sulfur disproportionating microorganisms.</title>
        <authorList>
            <person name="Ward L.M."/>
            <person name="Bertran E."/>
            <person name="Johnston D."/>
        </authorList>
    </citation>
    <scope>NUCLEOTIDE SEQUENCE [LARGE SCALE GENOMIC DNA]</scope>
    <source>
        <strain evidence="4 5">DSM 14055</strain>
    </source>
</reference>
<feature type="domain" description="Class II aldolase/adducin N-terminal" evidence="3">
    <location>
        <begin position="10"/>
        <end position="187"/>
    </location>
</feature>
<comment type="caution">
    <text evidence="4">The sequence shown here is derived from an EMBL/GenBank/DDBJ whole genome shotgun (WGS) entry which is preliminary data.</text>
</comment>
<evidence type="ECO:0000259" key="3">
    <source>
        <dbReference type="SMART" id="SM01007"/>
    </source>
</evidence>
<evidence type="ECO:0000256" key="1">
    <source>
        <dbReference type="ARBA" id="ARBA00022723"/>
    </source>
</evidence>
<organism evidence="4 5">
    <name type="scientific">Desulfofundulus thermobenzoicus</name>
    <dbReference type="NCBI Taxonomy" id="29376"/>
    <lineage>
        <taxon>Bacteria</taxon>
        <taxon>Bacillati</taxon>
        <taxon>Bacillota</taxon>
        <taxon>Clostridia</taxon>
        <taxon>Eubacteriales</taxon>
        <taxon>Peptococcaceae</taxon>
        <taxon>Desulfofundulus</taxon>
    </lineage>
</organism>
<protein>
    <submittedName>
        <fullName evidence="4">Class II aldolase/adducin family protein</fullName>
    </submittedName>
</protein>
<dbReference type="PANTHER" id="PTHR22789">
    <property type="entry name" value="FUCULOSE PHOSPHATE ALDOLASE"/>
    <property type="match status" value="1"/>
</dbReference>
<dbReference type="AlphaFoldDB" id="A0A6N7IP45"/>
<evidence type="ECO:0000313" key="4">
    <source>
        <dbReference type="EMBL" id="MQL51720.1"/>
    </source>
</evidence>
<dbReference type="PANTHER" id="PTHR22789:SF0">
    <property type="entry name" value="3-OXO-TETRONATE 4-PHOSPHATE DECARBOXYLASE-RELATED"/>
    <property type="match status" value="1"/>
</dbReference>
<dbReference type="SMART" id="SM01007">
    <property type="entry name" value="Aldolase_II"/>
    <property type="match status" value="1"/>
</dbReference>
<dbReference type="GO" id="GO:0019323">
    <property type="term" value="P:pentose catabolic process"/>
    <property type="evidence" value="ECO:0007669"/>
    <property type="project" value="TreeGrafter"/>
</dbReference>
<dbReference type="InterPro" id="IPR036409">
    <property type="entry name" value="Aldolase_II/adducin_N_sf"/>
</dbReference>
<keyword evidence="1" id="KW-0479">Metal-binding</keyword>
<dbReference type="GO" id="GO:0005829">
    <property type="term" value="C:cytosol"/>
    <property type="evidence" value="ECO:0007669"/>
    <property type="project" value="TreeGrafter"/>
</dbReference>
<dbReference type="InterPro" id="IPR001303">
    <property type="entry name" value="Aldolase_II/adducin_N"/>
</dbReference>